<dbReference type="Proteomes" id="UP001179280">
    <property type="component" value="Unassembled WGS sequence"/>
</dbReference>
<reference evidence="1" key="1">
    <citation type="submission" date="2021-01" db="EMBL/GenBank/DDBJ databases">
        <title>Genomic Encyclopedia of Type Strains, Phase IV (KMG-IV): sequencing the most valuable type-strain genomes for metagenomic binning, comparative biology and taxonomic classification.</title>
        <authorList>
            <person name="Goeker M."/>
        </authorList>
    </citation>
    <scope>NUCLEOTIDE SEQUENCE</scope>
    <source>
        <strain evidence="1">DSM 21943</strain>
    </source>
</reference>
<keyword evidence="2" id="KW-1185">Reference proteome</keyword>
<evidence type="ECO:0000313" key="2">
    <source>
        <dbReference type="Proteomes" id="UP001179280"/>
    </source>
</evidence>
<dbReference type="Pfam" id="PF20111">
    <property type="entry name" value="DUF6501"/>
    <property type="match status" value="1"/>
</dbReference>
<gene>
    <name evidence="1" type="ORF">JOC54_004033</name>
</gene>
<organism evidence="1 2">
    <name type="scientific">Shouchella xiaoxiensis</name>
    <dbReference type="NCBI Taxonomy" id="766895"/>
    <lineage>
        <taxon>Bacteria</taxon>
        <taxon>Bacillati</taxon>
        <taxon>Bacillota</taxon>
        <taxon>Bacilli</taxon>
        <taxon>Bacillales</taxon>
        <taxon>Bacillaceae</taxon>
        <taxon>Shouchella</taxon>
    </lineage>
</organism>
<dbReference type="InterPro" id="IPR045447">
    <property type="entry name" value="DUF6501"/>
</dbReference>
<dbReference type="RefSeq" id="WP_054793088.1">
    <property type="nucleotide sequence ID" value="NZ_JAFBCV010000017.1"/>
</dbReference>
<name>A0ABS2SZR2_9BACI</name>
<accession>A0ABS2SZR2</accession>
<evidence type="ECO:0000313" key="1">
    <source>
        <dbReference type="EMBL" id="MBM7840740.1"/>
    </source>
</evidence>
<comment type="caution">
    <text evidence="1">The sequence shown here is derived from an EMBL/GenBank/DDBJ whole genome shotgun (WGS) entry which is preliminary data.</text>
</comment>
<dbReference type="EMBL" id="JAFBCV010000017">
    <property type="protein sequence ID" value="MBM7840740.1"/>
    <property type="molecule type" value="Genomic_DNA"/>
</dbReference>
<sequence>MIHQTWTEAPTIRTIKCVHTDAAKFVVDHVLTVGKEYELKNETDEFYFIIDNSGKIGGFYKTYFQG</sequence>
<proteinExistence type="predicted"/>
<protein>
    <submittedName>
        <fullName evidence="1">Uncharacterized protein</fullName>
    </submittedName>
</protein>